<dbReference type="OrthoDB" id="3070412at2759"/>
<dbReference type="Proteomes" id="UP000076532">
    <property type="component" value="Unassembled WGS sequence"/>
</dbReference>
<proteinExistence type="predicted"/>
<organism evidence="2 3">
    <name type="scientific">Athelia psychrophila</name>
    <dbReference type="NCBI Taxonomy" id="1759441"/>
    <lineage>
        <taxon>Eukaryota</taxon>
        <taxon>Fungi</taxon>
        <taxon>Dikarya</taxon>
        <taxon>Basidiomycota</taxon>
        <taxon>Agaricomycotina</taxon>
        <taxon>Agaricomycetes</taxon>
        <taxon>Agaricomycetidae</taxon>
        <taxon>Atheliales</taxon>
        <taxon>Atheliaceae</taxon>
        <taxon>Athelia</taxon>
    </lineage>
</organism>
<dbReference type="EMBL" id="KV417620">
    <property type="protein sequence ID" value="KZP14223.1"/>
    <property type="molecule type" value="Genomic_DNA"/>
</dbReference>
<sequence length="135" mass="14906">MHNGKDSNDQTNNLTHPAVAELCTNFYYGASSRIGHEYKELFGSEVPPLAVALAIVVIKCCLDEWATGTHTSKSFQADSYRIQYGDVVDSINTVATSTIHCAKFRAARREWASNGIARVSAAPVVQEFRFQVHID</sequence>
<feature type="domain" description="DUF6532" evidence="1">
    <location>
        <begin position="5"/>
        <end position="93"/>
    </location>
</feature>
<evidence type="ECO:0000313" key="3">
    <source>
        <dbReference type="Proteomes" id="UP000076532"/>
    </source>
</evidence>
<evidence type="ECO:0000259" key="1">
    <source>
        <dbReference type="Pfam" id="PF20149"/>
    </source>
</evidence>
<dbReference type="InterPro" id="IPR045341">
    <property type="entry name" value="DUF6532"/>
</dbReference>
<accession>A0A166D1Z4</accession>
<gene>
    <name evidence="2" type="ORF">FIBSPDRAFT_114332</name>
</gene>
<dbReference type="Pfam" id="PF20149">
    <property type="entry name" value="DUF6532"/>
    <property type="match status" value="1"/>
</dbReference>
<protein>
    <recommendedName>
        <fullName evidence="1">DUF6532 domain-containing protein</fullName>
    </recommendedName>
</protein>
<evidence type="ECO:0000313" key="2">
    <source>
        <dbReference type="EMBL" id="KZP14223.1"/>
    </source>
</evidence>
<keyword evidence="3" id="KW-1185">Reference proteome</keyword>
<reference evidence="2 3" key="1">
    <citation type="journal article" date="2016" name="Mol. Biol. Evol.">
        <title>Comparative Genomics of Early-Diverging Mushroom-Forming Fungi Provides Insights into the Origins of Lignocellulose Decay Capabilities.</title>
        <authorList>
            <person name="Nagy L.G."/>
            <person name="Riley R."/>
            <person name="Tritt A."/>
            <person name="Adam C."/>
            <person name="Daum C."/>
            <person name="Floudas D."/>
            <person name="Sun H."/>
            <person name="Yadav J.S."/>
            <person name="Pangilinan J."/>
            <person name="Larsson K.H."/>
            <person name="Matsuura K."/>
            <person name="Barry K."/>
            <person name="Labutti K."/>
            <person name="Kuo R."/>
            <person name="Ohm R.A."/>
            <person name="Bhattacharya S.S."/>
            <person name="Shirouzu T."/>
            <person name="Yoshinaga Y."/>
            <person name="Martin F.M."/>
            <person name="Grigoriev I.V."/>
            <person name="Hibbett D.S."/>
        </authorList>
    </citation>
    <scope>NUCLEOTIDE SEQUENCE [LARGE SCALE GENOMIC DNA]</scope>
    <source>
        <strain evidence="2 3">CBS 109695</strain>
    </source>
</reference>
<dbReference type="AlphaFoldDB" id="A0A166D1Z4"/>
<name>A0A166D1Z4_9AGAM</name>